<comment type="caution">
    <text evidence="4">The sequence shown here is derived from an EMBL/GenBank/DDBJ whole genome shotgun (WGS) entry which is preliminary data.</text>
</comment>
<gene>
    <name evidence="4" type="ORF">EYW47_37745</name>
</gene>
<dbReference type="PANTHER" id="PTHR22916">
    <property type="entry name" value="GLYCOSYLTRANSFERASE"/>
    <property type="match status" value="1"/>
</dbReference>
<evidence type="ECO:0000256" key="2">
    <source>
        <dbReference type="ARBA" id="ARBA00022679"/>
    </source>
</evidence>
<feature type="domain" description="Glycosyltransferase 2-like" evidence="3">
    <location>
        <begin position="8"/>
        <end position="143"/>
    </location>
</feature>
<dbReference type="EMBL" id="SMRP01000044">
    <property type="protein sequence ID" value="TDG17394.1"/>
    <property type="molecule type" value="Genomic_DNA"/>
</dbReference>
<dbReference type="Pfam" id="PF00535">
    <property type="entry name" value="Glycos_transf_2"/>
    <property type="match status" value="1"/>
</dbReference>
<protein>
    <submittedName>
        <fullName evidence="4">Glycosyltransferase</fullName>
    </submittedName>
</protein>
<keyword evidence="2 4" id="KW-0808">Transferase</keyword>
<dbReference type="InterPro" id="IPR001173">
    <property type="entry name" value="Glyco_trans_2-like"/>
</dbReference>
<dbReference type="InterPro" id="IPR029044">
    <property type="entry name" value="Nucleotide-diphossugar_trans"/>
</dbReference>
<dbReference type="OrthoDB" id="9786172at2"/>
<dbReference type="Gene3D" id="3.90.550.10">
    <property type="entry name" value="Spore Coat Polysaccharide Biosynthesis Protein SpsA, Chain A"/>
    <property type="match status" value="1"/>
</dbReference>
<sequence length="370" mass="41901">MSNKPFISFVVPCFNVEDYVGHTISSILNQSQTAVNGFDSPFEIILVNDGSTDGTLDLLRSYEAKYPCISIVTKENGGLSSARNAGIPLARGKYISCLDSDDWIASSFIEELVKNDARQSFDMALTNALVYDQVKQDYYPFYDDWLFNELCPRDSVRMLAPRTTLNAFLLEPNTSRRIFRTDFVRLIGMKYPEGVLYEDFPVHFSTFMLAGSVLLINKPLYYYRVGRSGKLTERNDDRRYDILKVFAMAARDLNEYGAGPEVGIVFLRAASRAIGWCLGSVPSRMARSFDIATREFFGTVPKPWLASFFSSKSVGNAEKFRIFSMTKGFYSRYLSRSREKRYAINVALNHLVSKDLPKFFAGLVKAISVK</sequence>
<dbReference type="Proteomes" id="UP000295722">
    <property type="component" value="Unassembled WGS sequence"/>
</dbReference>
<evidence type="ECO:0000313" key="4">
    <source>
        <dbReference type="EMBL" id="TDG17394.1"/>
    </source>
</evidence>
<dbReference type="SUPFAM" id="SSF53448">
    <property type="entry name" value="Nucleotide-diphospho-sugar transferases"/>
    <property type="match status" value="1"/>
</dbReference>
<keyword evidence="1" id="KW-0328">Glycosyltransferase</keyword>
<accession>A0A4R5LYG4</accession>
<dbReference type="CDD" id="cd00761">
    <property type="entry name" value="Glyco_tranf_GTA_type"/>
    <property type="match status" value="1"/>
</dbReference>
<dbReference type="RefSeq" id="WP_133199903.1">
    <property type="nucleotide sequence ID" value="NZ_JBHUCW010000013.1"/>
</dbReference>
<reference evidence="4 5" key="1">
    <citation type="submission" date="2019-03" db="EMBL/GenBank/DDBJ databases">
        <title>Paraburkholderia sp. 4M-K11, isolated from subtropical forest soil.</title>
        <authorList>
            <person name="Gao Z.-H."/>
            <person name="Qiu L.-H."/>
        </authorList>
    </citation>
    <scope>NUCLEOTIDE SEQUENCE [LARGE SCALE GENOMIC DNA]</scope>
    <source>
        <strain evidence="4 5">4M-K11</strain>
    </source>
</reference>
<name>A0A4R5LYG4_9BURK</name>
<dbReference type="PANTHER" id="PTHR22916:SF51">
    <property type="entry name" value="GLYCOSYLTRANSFERASE EPSH-RELATED"/>
    <property type="match status" value="1"/>
</dbReference>
<evidence type="ECO:0000256" key="1">
    <source>
        <dbReference type="ARBA" id="ARBA00022676"/>
    </source>
</evidence>
<organism evidence="4 5">
    <name type="scientific">Paraburkholderia silviterrae</name>
    <dbReference type="NCBI Taxonomy" id="2528715"/>
    <lineage>
        <taxon>Bacteria</taxon>
        <taxon>Pseudomonadati</taxon>
        <taxon>Pseudomonadota</taxon>
        <taxon>Betaproteobacteria</taxon>
        <taxon>Burkholderiales</taxon>
        <taxon>Burkholderiaceae</taxon>
        <taxon>Paraburkholderia</taxon>
    </lineage>
</organism>
<keyword evidence="5" id="KW-1185">Reference proteome</keyword>
<evidence type="ECO:0000313" key="5">
    <source>
        <dbReference type="Proteomes" id="UP000295722"/>
    </source>
</evidence>
<dbReference type="AlphaFoldDB" id="A0A4R5LYG4"/>
<dbReference type="GO" id="GO:0016758">
    <property type="term" value="F:hexosyltransferase activity"/>
    <property type="evidence" value="ECO:0007669"/>
    <property type="project" value="UniProtKB-ARBA"/>
</dbReference>
<evidence type="ECO:0000259" key="3">
    <source>
        <dbReference type="Pfam" id="PF00535"/>
    </source>
</evidence>
<proteinExistence type="predicted"/>